<reference evidence="2 3" key="1">
    <citation type="submission" date="2020-07" db="EMBL/GenBank/DDBJ databases">
        <authorList>
            <person name="Sun Q."/>
        </authorList>
    </citation>
    <scope>NUCLEOTIDE SEQUENCE [LARGE SCALE GENOMIC DNA]</scope>
    <source>
        <strain evidence="2 3">CGMCC 1.13654</strain>
    </source>
</reference>
<feature type="domain" description="Carboxylesterase type B" evidence="1">
    <location>
        <begin position="3"/>
        <end position="464"/>
    </location>
</feature>
<dbReference type="InterPro" id="IPR050309">
    <property type="entry name" value="Type-B_Carboxylest/Lipase"/>
</dbReference>
<dbReference type="SUPFAM" id="SSF53474">
    <property type="entry name" value="alpha/beta-Hydrolases"/>
    <property type="match status" value="1"/>
</dbReference>
<dbReference type="Gene3D" id="3.40.50.1820">
    <property type="entry name" value="alpha/beta hydrolase"/>
    <property type="match status" value="1"/>
</dbReference>
<dbReference type="Proteomes" id="UP000570166">
    <property type="component" value="Unassembled WGS sequence"/>
</dbReference>
<evidence type="ECO:0000313" key="2">
    <source>
        <dbReference type="EMBL" id="MBA2933566.1"/>
    </source>
</evidence>
<organism evidence="2 3">
    <name type="scientific">Sphingomonas chungangi</name>
    <dbReference type="NCBI Taxonomy" id="2683589"/>
    <lineage>
        <taxon>Bacteria</taxon>
        <taxon>Pseudomonadati</taxon>
        <taxon>Pseudomonadota</taxon>
        <taxon>Alphaproteobacteria</taxon>
        <taxon>Sphingomonadales</taxon>
        <taxon>Sphingomonadaceae</taxon>
        <taxon>Sphingomonas</taxon>
    </lineage>
</organism>
<dbReference type="RefSeq" id="WP_160363386.1">
    <property type="nucleotide sequence ID" value="NZ_JACEIB010000003.1"/>
</dbReference>
<keyword evidence="3" id="KW-1185">Reference proteome</keyword>
<sequence length="484" mass="51438">MSDPIIETGSGSVRGIPLGGGVAGFRGIPYAAAPVGALRWKPPQPAAGWGGVRDATAFGHDAIQVAGLRETRAPGQSEDCLYLNVWAPEERRGGGWPVIVWSGGGAFSTGGGSFVVEDLARLAARGAVVVSFNYRLGLFGFLAHPALTAESPTGSSGNYGLMDHVAALKWVRDNIAAFGGDSGRITYMAESSGAAAGLLLLTTPIERRLFDHAIFLSPGSIAPLLTLEEAERSAAGLEGSVEDLRSMPADALLAATKALSAAPSNLSVARPVRPIVDGWLIDTDRAYERDGFDAIPAIIGTNEDEGRFFTRRMGIGSQQAYAAYLKSTFGDYAAEAMKRYPAGSDAEVGEAVAAAYGDVSINHPTEKVARAFARRQPNTYRFVYSYRHGETTQPPTHSEEAETFLDTRPHVGPDDGEMAETVQSYLLAFAESGRPNAPGLTKWPRFELGAEQHLSLDLPVRAGGRWRADAMDFCADVFETEPAS</sequence>
<dbReference type="PROSITE" id="PS00941">
    <property type="entry name" value="CARBOXYLESTERASE_B_2"/>
    <property type="match status" value="1"/>
</dbReference>
<evidence type="ECO:0000313" key="3">
    <source>
        <dbReference type="Proteomes" id="UP000570166"/>
    </source>
</evidence>
<gene>
    <name evidence="2" type="ORF">HZF05_05595</name>
</gene>
<dbReference type="InterPro" id="IPR029058">
    <property type="entry name" value="AB_hydrolase_fold"/>
</dbReference>
<dbReference type="InterPro" id="IPR002018">
    <property type="entry name" value="CarbesteraseB"/>
</dbReference>
<dbReference type="Pfam" id="PF00135">
    <property type="entry name" value="COesterase"/>
    <property type="match status" value="1"/>
</dbReference>
<proteinExistence type="predicted"/>
<dbReference type="PANTHER" id="PTHR11559">
    <property type="entry name" value="CARBOXYLESTERASE"/>
    <property type="match status" value="1"/>
</dbReference>
<name>A0A838L5V6_9SPHN</name>
<accession>A0A838L5V6</accession>
<dbReference type="EMBL" id="JACEIB010000003">
    <property type="protein sequence ID" value="MBA2933566.1"/>
    <property type="molecule type" value="Genomic_DNA"/>
</dbReference>
<dbReference type="AlphaFoldDB" id="A0A838L5V6"/>
<dbReference type="InterPro" id="IPR019819">
    <property type="entry name" value="Carboxylesterase_B_CS"/>
</dbReference>
<protein>
    <submittedName>
        <fullName evidence="2">Carboxylesterase family protein</fullName>
    </submittedName>
</protein>
<evidence type="ECO:0000259" key="1">
    <source>
        <dbReference type="Pfam" id="PF00135"/>
    </source>
</evidence>
<comment type="caution">
    <text evidence="2">The sequence shown here is derived from an EMBL/GenBank/DDBJ whole genome shotgun (WGS) entry which is preliminary data.</text>
</comment>
<dbReference type="SMR" id="A0A838L5V6"/>